<accession>I2CSE8</accession>
<dbReference type="SUPFAM" id="SSF51206">
    <property type="entry name" value="cAMP-binding domain-like"/>
    <property type="match status" value="1"/>
</dbReference>
<protein>
    <submittedName>
        <fullName evidence="1">Calcium calmodulin-dependent protein kinase iv</fullName>
    </submittedName>
</protein>
<keyword evidence="1" id="KW-0808">Transferase</keyword>
<keyword evidence="1" id="KW-0418">Kinase</keyword>
<reference evidence="1" key="2">
    <citation type="journal article" date="2012" name="Nat. Commun.">
        <title>Draft genome sequence and genetic transformation of the oleaginous alga Nannochloropis gaditana.</title>
        <authorList>
            <person name="Radakovits R."/>
            <person name="Jinkerson R.E."/>
            <person name="Fuerstenberg S.I."/>
            <person name="Tae H."/>
            <person name="Settlage R.E."/>
            <person name="Boore J.L."/>
            <person name="Posewitz M.C."/>
        </authorList>
    </citation>
    <scope>NUCLEOTIDE SEQUENCE</scope>
    <source>
        <strain evidence="1">CCMP526</strain>
    </source>
</reference>
<dbReference type="AlphaFoldDB" id="I2CSE8"/>
<dbReference type="InterPro" id="IPR018490">
    <property type="entry name" value="cNMP-bd_dom_sf"/>
</dbReference>
<evidence type="ECO:0000313" key="1">
    <source>
        <dbReference type="EMBL" id="AFJ69831.1"/>
    </source>
</evidence>
<name>I2CSE8_NANGC</name>
<feature type="non-terminal residue" evidence="1">
    <location>
        <position position="84"/>
    </location>
</feature>
<sequence length="84" mass="9268">MVLAGHGDPHSKTPTAVTHQQLLNLLPPLCPSKVFTRRELMYVEGEVDTTFYLLQKGEVLLRFTCPTDGRSSIQVGLETLKGGE</sequence>
<dbReference type="GO" id="GO:0016301">
    <property type="term" value="F:kinase activity"/>
    <property type="evidence" value="ECO:0007669"/>
    <property type="project" value="UniProtKB-KW"/>
</dbReference>
<proteinExistence type="evidence at transcript level"/>
<dbReference type="EMBL" id="JU980768">
    <property type="protein sequence ID" value="AFJ69831.1"/>
    <property type="molecule type" value="mRNA"/>
</dbReference>
<organism evidence="1">
    <name type="scientific">Nannochloropsis gaditana (strain CCMP526)</name>
    <name type="common">Green microalga</name>
    <name type="synonym">Microchloropsis gaditana</name>
    <dbReference type="NCBI Taxonomy" id="1093141"/>
    <lineage>
        <taxon>Eukaryota</taxon>
        <taxon>Sar</taxon>
        <taxon>Stramenopiles</taxon>
        <taxon>Ochrophyta</taxon>
        <taxon>Eustigmatophyceae</taxon>
        <taxon>Eustigmatales</taxon>
        <taxon>Monodopsidaceae</taxon>
        <taxon>Nannochloropsis</taxon>
    </lineage>
</organism>
<reference evidence="1" key="1">
    <citation type="journal article" date="2012" name="Bioengineered">
        <title>Additional insights into the genome of the oleaginous model alga Nannochloropsis gaditana.</title>
        <authorList>
            <person name="Jinkerson R.E."/>
            <person name="Radakovits R."/>
            <person name="Posewitz M.C."/>
        </authorList>
    </citation>
    <scope>NUCLEOTIDE SEQUENCE</scope>
    <source>
        <strain evidence="1">CCMP526</strain>
    </source>
</reference>
<gene>
    <name evidence="1" type="ORF">NGATSA_3054900</name>
</gene>